<gene>
    <name evidence="1" type="ORF">NDU88_007095</name>
</gene>
<dbReference type="EMBL" id="JANPWB010000010">
    <property type="protein sequence ID" value="KAJ1140757.1"/>
    <property type="molecule type" value="Genomic_DNA"/>
</dbReference>
<protein>
    <submittedName>
        <fullName evidence="1">Uncharacterized protein</fullName>
    </submittedName>
</protein>
<name>A0AAV7QJN2_PLEWA</name>
<evidence type="ECO:0000313" key="2">
    <source>
        <dbReference type="Proteomes" id="UP001066276"/>
    </source>
</evidence>
<dbReference type="AlphaFoldDB" id="A0AAV7QJN2"/>
<evidence type="ECO:0000313" key="1">
    <source>
        <dbReference type="EMBL" id="KAJ1140757.1"/>
    </source>
</evidence>
<dbReference type="Proteomes" id="UP001066276">
    <property type="component" value="Chromosome 6"/>
</dbReference>
<reference evidence="1" key="1">
    <citation type="journal article" date="2022" name="bioRxiv">
        <title>Sequencing and chromosome-scale assembly of the giantPleurodeles waltlgenome.</title>
        <authorList>
            <person name="Brown T."/>
            <person name="Elewa A."/>
            <person name="Iarovenko S."/>
            <person name="Subramanian E."/>
            <person name="Araus A.J."/>
            <person name="Petzold A."/>
            <person name="Susuki M."/>
            <person name="Suzuki K.-i.T."/>
            <person name="Hayashi T."/>
            <person name="Toyoda A."/>
            <person name="Oliveira C."/>
            <person name="Osipova E."/>
            <person name="Leigh N.D."/>
            <person name="Simon A."/>
            <person name="Yun M.H."/>
        </authorList>
    </citation>
    <scope>NUCLEOTIDE SEQUENCE</scope>
    <source>
        <strain evidence="1">20211129_DDA</strain>
        <tissue evidence="1">Liver</tissue>
    </source>
</reference>
<accession>A0AAV7QJN2</accession>
<comment type="caution">
    <text evidence="1">The sequence shown here is derived from an EMBL/GenBank/DDBJ whole genome shotgun (WGS) entry which is preliminary data.</text>
</comment>
<sequence>MEGSRRQADHRCWVAQSILEPRLGLVVRAAVAWADPTGPNWLQHWSGLQSGAQVSRPAPTRDRCFGCNRALKLSKVAYPVSSQPSADALLARVVAPQACVRLPCIIWPRSIASCDCFGVTLLLAVARAELFRLHAACLA</sequence>
<organism evidence="1 2">
    <name type="scientific">Pleurodeles waltl</name>
    <name type="common">Iberian ribbed newt</name>
    <dbReference type="NCBI Taxonomy" id="8319"/>
    <lineage>
        <taxon>Eukaryota</taxon>
        <taxon>Metazoa</taxon>
        <taxon>Chordata</taxon>
        <taxon>Craniata</taxon>
        <taxon>Vertebrata</taxon>
        <taxon>Euteleostomi</taxon>
        <taxon>Amphibia</taxon>
        <taxon>Batrachia</taxon>
        <taxon>Caudata</taxon>
        <taxon>Salamandroidea</taxon>
        <taxon>Salamandridae</taxon>
        <taxon>Pleurodelinae</taxon>
        <taxon>Pleurodeles</taxon>
    </lineage>
</organism>
<keyword evidence="2" id="KW-1185">Reference proteome</keyword>
<proteinExistence type="predicted"/>